<keyword evidence="2" id="KW-1185">Reference proteome</keyword>
<dbReference type="EMBL" id="KQ982373">
    <property type="protein sequence ID" value="KYQ57057.1"/>
    <property type="molecule type" value="Genomic_DNA"/>
</dbReference>
<gene>
    <name evidence="1" type="ORF">ALC60_04045</name>
</gene>
<accession>A0A151X9K6</accession>
<dbReference type="Proteomes" id="UP000075809">
    <property type="component" value="Unassembled WGS sequence"/>
</dbReference>
<dbReference type="AlphaFoldDB" id="A0A151X9K6"/>
<name>A0A151X9K6_9HYME</name>
<reference evidence="1 2" key="1">
    <citation type="submission" date="2015-09" db="EMBL/GenBank/DDBJ databases">
        <title>Trachymyrmex zeteki WGS genome.</title>
        <authorList>
            <person name="Nygaard S."/>
            <person name="Hu H."/>
            <person name="Boomsma J."/>
            <person name="Zhang G."/>
        </authorList>
    </citation>
    <scope>NUCLEOTIDE SEQUENCE [LARGE SCALE GENOMIC DNA]</scope>
    <source>
        <strain evidence="1">Tzet28-1</strain>
        <tissue evidence="1">Whole body</tissue>
    </source>
</reference>
<evidence type="ECO:0000313" key="1">
    <source>
        <dbReference type="EMBL" id="KYQ57057.1"/>
    </source>
</evidence>
<proteinExistence type="predicted"/>
<organism evidence="1 2">
    <name type="scientific">Mycetomoellerius zeteki</name>
    <dbReference type="NCBI Taxonomy" id="64791"/>
    <lineage>
        <taxon>Eukaryota</taxon>
        <taxon>Metazoa</taxon>
        <taxon>Ecdysozoa</taxon>
        <taxon>Arthropoda</taxon>
        <taxon>Hexapoda</taxon>
        <taxon>Insecta</taxon>
        <taxon>Pterygota</taxon>
        <taxon>Neoptera</taxon>
        <taxon>Endopterygota</taxon>
        <taxon>Hymenoptera</taxon>
        <taxon>Apocrita</taxon>
        <taxon>Aculeata</taxon>
        <taxon>Formicoidea</taxon>
        <taxon>Formicidae</taxon>
        <taxon>Myrmicinae</taxon>
        <taxon>Mycetomoellerius</taxon>
    </lineage>
</organism>
<sequence>MARLLPLHWRFEGCVTVFKIPDALAPRLTVRDFEAGSALPVNASNIAIFSWGARNAAASRHHRLFPIAVVRQPTSLFLRAPVCTYVIEYALLICDTQARSFIKGKLMKIMFNILYMINTFHEL</sequence>
<evidence type="ECO:0000313" key="2">
    <source>
        <dbReference type="Proteomes" id="UP000075809"/>
    </source>
</evidence>
<protein>
    <submittedName>
        <fullName evidence="1">Uncharacterized protein</fullName>
    </submittedName>
</protein>